<proteinExistence type="predicted"/>
<reference evidence="1" key="1">
    <citation type="submission" date="2020-06" db="EMBL/GenBank/DDBJ databases">
        <title>Unique genomic features of the anaerobic methanotrophic archaea.</title>
        <authorList>
            <person name="Chadwick G.L."/>
            <person name="Skennerton C.T."/>
            <person name="Laso-Perez R."/>
            <person name="Leu A.O."/>
            <person name="Speth D.R."/>
            <person name="Yu H."/>
            <person name="Morgan-Lang C."/>
            <person name="Hatzenpichler R."/>
            <person name="Goudeau D."/>
            <person name="Malmstrom R."/>
            <person name="Brazelton W.J."/>
            <person name="Woyke T."/>
            <person name="Hallam S.J."/>
            <person name="Tyson G.W."/>
            <person name="Wegener G."/>
            <person name="Boetius A."/>
            <person name="Orphan V."/>
        </authorList>
    </citation>
    <scope>NUCLEOTIDE SEQUENCE</scope>
</reference>
<dbReference type="EMBL" id="MT631547">
    <property type="protein sequence ID" value="QNO53608.1"/>
    <property type="molecule type" value="Genomic_DNA"/>
</dbReference>
<gene>
    <name evidence="1" type="ORF">NGENPBHE_00008</name>
</gene>
<dbReference type="AlphaFoldDB" id="A0A7G9Z024"/>
<name>A0A7G9Z024_9EURY</name>
<organism evidence="1">
    <name type="scientific">Candidatus Methanophagaceae archaeon ANME-1 ERB6</name>
    <dbReference type="NCBI Taxonomy" id="2759912"/>
    <lineage>
        <taxon>Archaea</taxon>
        <taxon>Methanobacteriati</taxon>
        <taxon>Methanobacteriota</taxon>
        <taxon>Stenosarchaea group</taxon>
        <taxon>Methanomicrobia</taxon>
        <taxon>Candidatus Methanophagales</taxon>
        <taxon>Candidatus Methanophagaceae</taxon>
    </lineage>
</organism>
<sequence>MEQKKAFLDVAVSICPYCGTPYADASWYVIELGSDVECGVCGRTWNPKASKVDRFLLEFLLDENEKVIEVKKKKRIE</sequence>
<evidence type="ECO:0000313" key="1">
    <source>
        <dbReference type="EMBL" id="QNO53608.1"/>
    </source>
</evidence>
<accession>A0A7G9Z024</accession>
<protein>
    <submittedName>
        <fullName evidence="1">Uncharacterized protein</fullName>
    </submittedName>
</protein>